<dbReference type="PROSITE" id="PS51375">
    <property type="entry name" value="PPR"/>
    <property type="match status" value="2"/>
</dbReference>
<feature type="repeat" description="PPR" evidence="2">
    <location>
        <begin position="44"/>
        <end position="78"/>
    </location>
</feature>
<dbReference type="InterPro" id="IPR011990">
    <property type="entry name" value="TPR-like_helical_dom_sf"/>
</dbReference>
<dbReference type="PROSITE" id="PS51257">
    <property type="entry name" value="PROKAR_LIPOPROTEIN"/>
    <property type="match status" value="1"/>
</dbReference>
<keyword evidence="1" id="KW-0677">Repeat</keyword>
<feature type="repeat" description="PPR" evidence="2">
    <location>
        <begin position="9"/>
        <end position="43"/>
    </location>
</feature>
<protein>
    <recommendedName>
        <fullName evidence="5">Pentatricopeptide repeat-containing protein, chloroplastic</fullName>
    </recommendedName>
</protein>
<dbReference type="InterPro" id="IPR002885">
    <property type="entry name" value="PPR_rpt"/>
</dbReference>
<dbReference type="Proteomes" id="UP000626109">
    <property type="component" value="Unassembled WGS sequence"/>
</dbReference>
<dbReference type="Gene3D" id="1.25.40.10">
    <property type="entry name" value="Tetratricopeptide repeat domain"/>
    <property type="match status" value="1"/>
</dbReference>
<evidence type="ECO:0000313" key="3">
    <source>
        <dbReference type="EMBL" id="CAE8729720.1"/>
    </source>
</evidence>
<comment type="caution">
    <text evidence="3">The sequence shown here is derived from an EMBL/GenBank/DDBJ whole genome shotgun (WGS) entry which is preliminary data.</text>
</comment>
<dbReference type="PANTHER" id="PTHR47447">
    <property type="entry name" value="OS03G0856100 PROTEIN"/>
    <property type="match status" value="1"/>
</dbReference>
<feature type="non-terminal residue" evidence="3">
    <location>
        <position position="1"/>
    </location>
</feature>
<sequence>MPRLEVAADALSFNAAISACKSCGLWQAAQTLLRKMGEVRLAPTTISYNAAISACSQARRWELAVGLLREMQRPRICRGSAAEGATQRDDLSYTGAVRAVERGSCWPQAVLLLSEMLEELPAVRAPAGRASDST</sequence>
<dbReference type="EMBL" id="CAJNNW010035735">
    <property type="protein sequence ID" value="CAE8729720.1"/>
    <property type="molecule type" value="Genomic_DNA"/>
</dbReference>
<dbReference type="PANTHER" id="PTHR47447:SF17">
    <property type="entry name" value="OS12G0638900 PROTEIN"/>
    <property type="match status" value="1"/>
</dbReference>
<reference evidence="3" key="1">
    <citation type="submission" date="2021-02" db="EMBL/GenBank/DDBJ databases">
        <authorList>
            <person name="Dougan E. K."/>
            <person name="Rhodes N."/>
            <person name="Thang M."/>
            <person name="Chan C."/>
        </authorList>
    </citation>
    <scope>NUCLEOTIDE SEQUENCE</scope>
</reference>
<evidence type="ECO:0000256" key="2">
    <source>
        <dbReference type="PROSITE-ProRule" id="PRU00708"/>
    </source>
</evidence>
<dbReference type="AlphaFoldDB" id="A0A813LI95"/>
<gene>
    <name evidence="3" type="ORF">PGLA2088_LOCUS45506</name>
</gene>
<accession>A0A813LI95</accession>
<evidence type="ECO:0000256" key="1">
    <source>
        <dbReference type="ARBA" id="ARBA00022737"/>
    </source>
</evidence>
<evidence type="ECO:0000313" key="4">
    <source>
        <dbReference type="Proteomes" id="UP000626109"/>
    </source>
</evidence>
<dbReference type="Pfam" id="PF13812">
    <property type="entry name" value="PPR_3"/>
    <property type="match status" value="1"/>
</dbReference>
<organism evidence="3 4">
    <name type="scientific">Polarella glacialis</name>
    <name type="common">Dinoflagellate</name>
    <dbReference type="NCBI Taxonomy" id="89957"/>
    <lineage>
        <taxon>Eukaryota</taxon>
        <taxon>Sar</taxon>
        <taxon>Alveolata</taxon>
        <taxon>Dinophyceae</taxon>
        <taxon>Suessiales</taxon>
        <taxon>Suessiaceae</taxon>
        <taxon>Polarella</taxon>
    </lineage>
</organism>
<evidence type="ECO:0008006" key="5">
    <source>
        <dbReference type="Google" id="ProtNLM"/>
    </source>
</evidence>
<proteinExistence type="predicted"/>
<dbReference type="NCBIfam" id="TIGR00756">
    <property type="entry name" value="PPR"/>
    <property type="match status" value="1"/>
</dbReference>
<name>A0A813LI95_POLGL</name>